<evidence type="ECO:0000313" key="2">
    <source>
        <dbReference type="EMBL" id="ACZ43165.1"/>
    </source>
</evidence>
<dbReference type="RefSeq" id="WP_012876196.1">
    <property type="nucleotide sequence ID" value="NC_013526.1"/>
</dbReference>
<feature type="domain" description="Xylose isomerase-like TIM barrel" evidence="1">
    <location>
        <begin position="50"/>
        <end position="263"/>
    </location>
</feature>
<dbReference type="SUPFAM" id="SSF51658">
    <property type="entry name" value="Xylose isomerase-like"/>
    <property type="match status" value="1"/>
</dbReference>
<dbReference type="Pfam" id="PF01261">
    <property type="entry name" value="AP_endonuc_2"/>
    <property type="match status" value="1"/>
</dbReference>
<reference evidence="3" key="1">
    <citation type="journal article" date="2010" name="Stand. Genomic Sci.">
        <title>Complete genome sequence of 'Thermobaculum terrenum' type strain (YNP1).</title>
        <authorList>
            <person name="Kiss H."/>
            <person name="Cleland D."/>
            <person name="Lapidus A."/>
            <person name="Lucas S."/>
            <person name="Glavina Del Rio T."/>
            <person name="Nolan M."/>
            <person name="Tice H."/>
            <person name="Han C."/>
            <person name="Goodwin L."/>
            <person name="Pitluck S."/>
            <person name="Liolios K."/>
            <person name="Ivanova N."/>
            <person name="Mavromatis K."/>
            <person name="Ovchinnikova G."/>
            <person name="Pati A."/>
            <person name="Chen A."/>
            <person name="Palaniappan K."/>
            <person name="Land M."/>
            <person name="Hauser L."/>
            <person name="Chang Y."/>
            <person name="Jeffries C."/>
            <person name="Lu M."/>
            <person name="Brettin T."/>
            <person name="Detter J."/>
            <person name="Goker M."/>
            <person name="Tindall B."/>
            <person name="Beck B."/>
            <person name="McDermott T."/>
            <person name="Woyke T."/>
            <person name="Bristow J."/>
            <person name="Eisen J."/>
            <person name="Markowitz V."/>
            <person name="Hugenholtz P."/>
            <person name="Kyrpides N."/>
            <person name="Klenk H."/>
            <person name="Cheng J."/>
        </authorList>
    </citation>
    <scope>NUCLEOTIDE SEQUENCE [LARGE SCALE GENOMIC DNA]</scope>
    <source>
        <strain evidence="3">ATCC BAA-798 / YNP1</strain>
    </source>
</reference>
<name>D1CHE4_THET1</name>
<gene>
    <name evidence="2" type="ordered locus">Tter_2266</name>
</gene>
<keyword evidence="3" id="KW-1185">Reference proteome</keyword>
<organism evidence="2 3">
    <name type="scientific">Thermobaculum terrenum (strain ATCC BAA-798 / CCMEE 7001 / YNP1)</name>
    <dbReference type="NCBI Taxonomy" id="525904"/>
    <lineage>
        <taxon>Bacteria</taxon>
        <taxon>Bacillati</taxon>
        <taxon>Chloroflexota</taxon>
        <taxon>Chloroflexia</taxon>
        <taxon>Candidatus Thermobaculales</taxon>
        <taxon>Candidatus Thermobaculaceae</taxon>
        <taxon>Thermobaculum</taxon>
    </lineage>
</organism>
<dbReference type="KEGG" id="ttr:Tter_2266"/>
<accession>D1CHE4</accession>
<dbReference type="InterPro" id="IPR036237">
    <property type="entry name" value="Xyl_isomerase-like_sf"/>
</dbReference>
<dbReference type="InterPro" id="IPR050312">
    <property type="entry name" value="IolE/XylAMocC-like"/>
</dbReference>
<protein>
    <submittedName>
        <fullName evidence="2">Xylose isomerase domain protein TIM barrel</fullName>
    </submittedName>
</protein>
<dbReference type="EMBL" id="CP001826">
    <property type="protein sequence ID" value="ACZ43165.1"/>
    <property type="molecule type" value="Genomic_DNA"/>
</dbReference>
<dbReference type="HOGENOM" id="CLU_1041498_0_0_0"/>
<keyword evidence="2" id="KW-0413">Isomerase</keyword>
<dbReference type="PANTHER" id="PTHR12110:SF53">
    <property type="entry name" value="BLR5974 PROTEIN"/>
    <property type="match status" value="1"/>
</dbReference>
<evidence type="ECO:0000259" key="1">
    <source>
        <dbReference type="Pfam" id="PF01261"/>
    </source>
</evidence>
<dbReference type="Proteomes" id="UP000000323">
    <property type="component" value="Chromosome 2"/>
</dbReference>
<dbReference type="STRING" id="525904.Tter_2266"/>
<dbReference type="InterPro" id="IPR013022">
    <property type="entry name" value="Xyl_isomerase-like_TIM-brl"/>
</dbReference>
<dbReference type="Gene3D" id="3.20.20.150">
    <property type="entry name" value="Divalent-metal-dependent TIM barrel enzymes"/>
    <property type="match status" value="1"/>
</dbReference>
<dbReference type="GO" id="GO:0016853">
    <property type="term" value="F:isomerase activity"/>
    <property type="evidence" value="ECO:0007669"/>
    <property type="project" value="UniProtKB-KW"/>
</dbReference>
<proteinExistence type="predicted"/>
<evidence type="ECO:0000313" key="3">
    <source>
        <dbReference type="Proteomes" id="UP000000323"/>
    </source>
</evidence>
<dbReference type="AlphaFoldDB" id="D1CHE4"/>
<dbReference type="PANTHER" id="PTHR12110">
    <property type="entry name" value="HYDROXYPYRUVATE ISOMERASE"/>
    <property type="match status" value="1"/>
</dbReference>
<dbReference type="eggNOG" id="COG1082">
    <property type="taxonomic scope" value="Bacteria"/>
</dbReference>
<dbReference type="OrthoDB" id="3185623at2"/>
<sequence length="266" mass="29841">MNKISFMSANYVARVLGYNMTEGWGQGDNATNEYFRPIETFRQRFEEILADIRALGFDHMDLWLAHLNPRWATDEHVRIAQELLGKHGLGVVSLAGSMGSSREELERICSLAQSLGVTILGGVCPLLYEDRNFVVDTLKRYNLKLGIENHPEKTPQEMLEKIGDGGDGTIGTTVDTGWYGTQGYDAAKAIEELAPYVLHVHLKDVREVGSHHTCRYGEGVVPIKECVEVLKQIGYEGAISVEHEPETFDPSEDCRADLQMLREWLS</sequence>